<gene>
    <name evidence="7" type="ORF">ASPZODRAFT_58554</name>
</gene>
<feature type="non-terminal residue" evidence="7">
    <location>
        <position position="1"/>
    </location>
</feature>
<dbReference type="PANTHER" id="PTHR47424">
    <property type="entry name" value="REGULATORY PROTEIN GAL4"/>
    <property type="match status" value="1"/>
</dbReference>
<keyword evidence="1" id="KW-0805">Transcription regulation</keyword>
<evidence type="ECO:0000256" key="2">
    <source>
        <dbReference type="ARBA" id="ARBA00023125"/>
    </source>
</evidence>
<dbReference type="Pfam" id="PF04082">
    <property type="entry name" value="Fungal_trans"/>
    <property type="match status" value="1"/>
</dbReference>
<keyword evidence="3" id="KW-0804">Transcription</keyword>
<dbReference type="PANTHER" id="PTHR47424:SF3">
    <property type="entry name" value="REGULATORY PROTEIN GAL4"/>
    <property type="match status" value="1"/>
</dbReference>
<dbReference type="GO" id="GO:0000981">
    <property type="term" value="F:DNA-binding transcription factor activity, RNA polymerase II-specific"/>
    <property type="evidence" value="ECO:0007669"/>
    <property type="project" value="TreeGrafter"/>
</dbReference>
<dbReference type="AlphaFoldDB" id="A0A1L9SRM7"/>
<reference evidence="8" key="1">
    <citation type="journal article" date="2017" name="Genome Biol.">
        <title>Comparative genomics reveals high biological diversity and specific adaptations in the industrially and medically important fungal genus Aspergillus.</title>
        <authorList>
            <person name="de Vries R.P."/>
            <person name="Riley R."/>
            <person name="Wiebenga A."/>
            <person name="Aguilar-Osorio G."/>
            <person name="Amillis S."/>
            <person name="Uchima C.A."/>
            <person name="Anderluh G."/>
            <person name="Asadollahi M."/>
            <person name="Askin M."/>
            <person name="Barry K."/>
            <person name="Battaglia E."/>
            <person name="Bayram O."/>
            <person name="Benocci T."/>
            <person name="Braus-Stromeyer S.A."/>
            <person name="Caldana C."/>
            <person name="Canovas D."/>
            <person name="Cerqueira G.C."/>
            <person name="Chen F."/>
            <person name="Chen W."/>
            <person name="Choi C."/>
            <person name="Clum A."/>
            <person name="Dos Santos R.A."/>
            <person name="Damasio A.R."/>
            <person name="Diallinas G."/>
            <person name="Emri T."/>
            <person name="Fekete E."/>
            <person name="Flipphi M."/>
            <person name="Freyberg S."/>
            <person name="Gallo A."/>
            <person name="Gournas C."/>
            <person name="Habgood R."/>
            <person name="Hainaut M."/>
            <person name="Harispe M.L."/>
            <person name="Henrissat B."/>
            <person name="Hilden K.S."/>
            <person name="Hope R."/>
            <person name="Hossain A."/>
            <person name="Karabika E."/>
            <person name="Karaffa L."/>
            <person name="Karanyi Z."/>
            <person name="Krasevec N."/>
            <person name="Kuo A."/>
            <person name="Kusch H."/>
            <person name="LaButti K."/>
            <person name="Lagendijk E.L."/>
            <person name="Lapidus A."/>
            <person name="Levasseur A."/>
            <person name="Lindquist E."/>
            <person name="Lipzen A."/>
            <person name="Logrieco A.F."/>
            <person name="MacCabe A."/>
            <person name="Maekelae M.R."/>
            <person name="Malavazi I."/>
            <person name="Melin P."/>
            <person name="Meyer V."/>
            <person name="Mielnichuk N."/>
            <person name="Miskei M."/>
            <person name="Molnar A.P."/>
            <person name="Mule G."/>
            <person name="Ngan C.Y."/>
            <person name="Orejas M."/>
            <person name="Orosz E."/>
            <person name="Ouedraogo J.P."/>
            <person name="Overkamp K.M."/>
            <person name="Park H.-S."/>
            <person name="Perrone G."/>
            <person name="Piumi F."/>
            <person name="Punt P.J."/>
            <person name="Ram A.F."/>
            <person name="Ramon A."/>
            <person name="Rauscher S."/>
            <person name="Record E."/>
            <person name="Riano-Pachon D.M."/>
            <person name="Robert V."/>
            <person name="Roehrig J."/>
            <person name="Ruller R."/>
            <person name="Salamov A."/>
            <person name="Salih N.S."/>
            <person name="Samson R.A."/>
            <person name="Sandor E."/>
            <person name="Sanguinetti M."/>
            <person name="Schuetze T."/>
            <person name="Sepcic K."/>
            <person name="Shelest E."/>
            <person name="Sherlock G."/>
            <person name="Sophianopoulou V."/>
            <person name="Squina F.M."/>
            <person name="Sun H."/>
            <person name="Susca A."/>
            <person name="Todd R.B."/>
            <person name="Tsang A."/>
            <person name="Unkles S.E."/>
            <person name="van de Wiele N."/>
            <person name="van Rossen-Uffink D."/>
            <person name="Oliveira J.V."/>
            <person name="Vesth T.C."/>
            <person name="Visser J."/>
            <person name="Yu J.-H."/>
            <person name="Zhou M."/>
            <person name="Andersen M.R."/>
            <person name="Archer D.B."/>
            <person name="Baker S.E."/>
            <person name="Benoit I."/>
            <person name="Brakhage A.A."/>
            <person name="Braus G.H."/>
            <person name="Fischer R."/>
            <person name="Frisvad J.C."/>
            <person name="Goldman G.H."/>
            <person name="Houbraken J."/>
            <person name="Oakley B."/>
            <person name="Pocsi I."/>
            <person name="Scazzocchio C."/>
            <person name="Seiboth B."/>
            <person name="vanKuyk P.A."/>
            <person name="Wortman J."/>
            <person name="Dyer P.S."/>
            <person name="Grigoriev I.V."/>
        </authorList>
    </citation>
    <scope>NUCLEOTIDE SEQUENCE [LARGE SCALE GENOMIC DNA]</scope>
    <source>
        <strain evidence="8">CBS 506.65</strain>
    </source>
</reference>
<accession>A0A1L9SRM7</accession>
<evidence type="ECO:0000256" key="3">
    <source>
        <dbReference type="ARBA" id="ARBA00023163"/>
    </source>
</evidence>
<dbReference type="InterPro" id="IPR051127">
    <property type="entry name" value="Fungal_SecMet_Regulators"/>
</dbReference>
<evidence type="ECO:0000256" key="1">
    <source>
        <dbReference type="ARBA" id="ARBA00023015"/>
    </source>
</evidence>
<evidence type="ECO:0000313" key="8">
    <source>
        <dbReference type="Proteomes" id="UP000184188"/>
    </source>
</evidence>
<dbReference type="Proteomes" id="UP000184188">
    <property type="component" value="Unassembled WGS sequence"/>
</dbReference>
<evidence type="ECO:0000256" key="4">
    <source>
        <dbReference type="ARBA" id="ARBA00023242"/>
    </source>
</evidence>
<dbReference type="GO" id="GO:0000978">
    <property type="term" value="F:RNA polymerase II cis-regulatory region sequence-specific DNA binding"/>
    <property type="evidence" value="ECO:0007669"/>
    <property type="project" value="TreeGrafter"/>
</dbReference>
<dbReference type="EMBL" id="KV878337">
    <property type="protein sequence ID" value="OJJ49767.1"/>
    <property type="molecule type" value="Genomic_DNA"/>
</dbReference>
<name>A0A1L9SRM7_9EURO</name>
<proteinExistence type="predicted"/>
<dbReference type="GeneID" id="34615240"/>
<feature type="compositionally biased region" description="Basic and acidic residues" evidence="5">
    <location>
        <begin position="19"/>
        <end position="36"/>
    </location>
</feature>
<feature type="domain" description="Xylanolytic transcriptional activator regulatory" evidence="6">
    <location>
        <begin position="174"/>
        <end position="247"/>
    </location>
</feature>
<evidence type="ECO:0000259" key="6">
    <source>
        <dbReference type="SMART" id="SM00906"/>
    </source>
</evidence>
<dbReference type="GO" id="GO:0006351">
    <property type="term" value="P:DNA-templated transcription"/>
    <property type="evidence" value="ECO:0007669"/>
    <property type="project" value="InterPro"/>
</dbReference>
<dbReference type="STRING" id="1073090.A0A1L9SRM7"/>
<evidence type="ECO:0000256" key="5">
    <source>
        <dbReference type="SAM" id="MobiDB-lite"/>
    </source>
</evidence>
<dbReference type="GO" id="GO:0005634">
    <property type="term" value="C:nucleus"/>
    <property type="evidence" value="ECO:0007669"/>
    <property type="project" value="TreeGrafter"/>
</dbReference>
<keyword evidence="2" id="KW-0238">DNA-binding</keyword>
<feature type="region of interest" description="Disordered" evidence="5">
    <location>
        <begin position="530"/>
        <end position="561"/>
    </location>
</feature>
<dbReference type="RefSeq" id="XP_022584277.1">
    <property type="nucleotide sequence ID" value="XM_022728776.1"/>
</dbReference>
<dbReference type="OrthoDB" id="424974at2759"/>
<dbReference type="VEuPathDB" id="FungiDB:ASPZODRAFT_58554"/>
<protein>
    <recommendedName>
        <fullName evidence="6">Xylanolytic transcriptional activator regulatory domain-containing protein</fullName>
    </recommendedName>
</protein>
<feature type="region of interest" description="Disordered" evidence="5">
    <location>
        <begin position="17"/>
        <end position="60"/>
    </location>
</feature>
<feature type="compositionally biased region" description="Polar residues" evidence="5">
    <location>
        <begin position="39"/>
        <end position="53"/>
    </location>
</feature>
<dbReference type="InterPro" id="IPR007219">
    <property type="entry name" value="XnlR_reg_dom"/>
</dbReference>
<keyword evidence="8" id="KW-1185">Reference proteome</keyword>
<organism evidence="7 8">
    <name type="scientific">Penicilliopsis zonata CBS 506.65</name>
    <dbReference type="NCBI Taxonomy" id="1073090"/>
    <lineage>
        <taxon>Eukaryota</taxon>
        <taxon>Fungi</taxon>
        <taxon>Dikarya</taxon>
        <taxon>Ascomycota</taxon>
        <taxon>Pezizomycotina</taxon>
        <taxon>Eurotiomycetes</taxon>
        <taxon>Eurotiomycetidae</taxon>
        <taxon>Eurotiales</taxon>
        <taxon>Aspergillaceae</taxon>
        <taxon>Penicilliopsis</taxon>
    </lineage>
</organism>
<dbReference type="CDD" id="cd12148">
    <property type="entry name" value="fungal_TF_MHR"/>
    <property type="match status" value="1"/>
</dbReference>
<dbReference type="GO" id="GO:0000435">
    <property type="term" value="P:positive regulation of transcription from RNA polymerase II promoter by galactose"/>
    <property type="evidence" value="ECO:0007669"/>
    <property type="project" value="TreeGrafter"/>
</dbReference>
<evidence type="ECO:0000313" key="7">
    <source>
        <dbReference type="EMBL" id="OJJ49767.1"/>
    </source>
</evidence>
<dbReference type="SMART" id="SM00906">
    <property type="entry name" value="Fungal_trans"/>
    <property type="match status" value="1"/>
</dbReference>
<dbReference type="GO" id="GO:0008270">
    <property type="term" value="F:zinc ion binding"/>
    <property type="evidence" value="ECO:0007669"/>
    <property type="project" value="InterPro"/>
</dbReference>
<sequence>SHLSHVASLQRAVSQRLGFIKEEEPRPDHQPTRERPGLTSRNFSTHASSTGPTELSAAANGKESMDHLIATYLTREYVNMPIFQLSEFRTSCEDVAETESFRTGSTAFHGVLNLVISLACMNTNRASAVLGSDFYARGQATVSSVSSLEEPLVLIQSFLLQSQYLNAVGNPRLAWATVGVAIRTAQSLGLNLKSNGHDQGSRQRRELARRLWHSAAMMESILALQVGIPPQTPHVFQVPLPSHSDSDYLDAVLPETSLSSDEPAERPSMVEFLAACARLYSHVGDIMSIEDEFRVSDGGCSMKKLLSSDMKLFLKVDALSHDWKSSLPSFLQEQDPGPYGPIALRQRTLLQVRFYYLRIRLYRPLLTLALAITVRCNCSRAGHRPHLDQAEFASPELPMVYGISRDASIKCISAAVKLVNLLHWHDLPPQEEDSSNPGYWESVNYLHACGVVLIGARMSPFIGQAQGRGCVSPTDLEASWHKVLELLEYYAGVCRAKGERLPNTAQLCLRSLNIFSDAVGQGRAEGIGLGIRPDQVEDCDDESGRSSDVQSVPERSRRPNSWSWMESLPIDLVD</sequence>
<keyword evidence="4" id="KW-0539">Nucleus</keyword>